<dbReference type="InterPro" id="IPR014519">
    <property type="entry name" value="UCP024492"/>
</dbReference>
<evidence type="ECO:0000313" key="1">
    <source>
        <dbReference type="EMBL" id="NKC05349.1"/>
    </source>
</evidence>
<dbReference type="RefSeq" id="WP_138787138.1">
    <property type="nucleotide sequence ID" value="NZ_JBHEEQ010000021.1"/>
</dbReference>
<organism evidence="1 2">
    <name type="scientific">Brucella haematophila</name>
    <dbReference type="NCBI Taxonomy" id="419474"/>
    <lineage>
        <taxon>Bacteria</taxon>
        <taxon>Pseudomonadati</taxon>
        <taxon>Pseudomonadota</taxon>
        <taxon>Alphaproteobacteria</taxon>
        <taxon>Hyphomicrobiales</taxon>
        <taxon>Brucellaceae</taxon>
        <taxon>Brucella/Ochrobactrum group</taxon>
        <taxon>Brucella</taxon>
    </lineage>
</organism>
<dbReference type="EMBL" id="JAAVLN010000004">
    <property type="protein sequence ID" value="NKC05349.1"/>
    <property type="molecule type" value="Genomic_DNA"/>
</dbReference>
<dbReference type="Pfam" id="PF04343">
    <property type="entry name" value="DUF488"/>
    <property type="match status" value="1"/>
</dbReference>
<sequence>MIAQYTTIGHSNRDLSEFLYMLNESGTEVLVDVRSFPRSRTNPAYNIETLPGDLQNIDIEYVHCEALGGRRPKQTNIDKQVNAFWRVQSFHNYADYALGEEFGSAFKVLTRLGSKRRLTLMCSEAVWWRCHRRIIADYLILTGHSVDHLMAPGHWEHAVPTIGATRNSSGKVIYPRTPDPNSENLANCLL</sequence>
<accession>A0ABX1DQY6</accession>
<reference evidence="1 2" key="1">
    <citation type="submission" date="2020-03" db="EMBL/GenBank/DDBJ databases">
        <title>Whole genome sequencing of clinical and environmental type strains of Ochrobactrum.</title>
        <authorList>
            <person name="Dharne M."/>
        </authorList>
    </citation>
    <scope>NUCLEOTIDE SEQUENCE [LARGE SCALE GENOMIC DNA]</scope>
    <source>
        <strain evidence="1 2">CIP 109452</strain>
    </source>
</reference>
<evidence type="ECO:0000313" key="2">
    <source>
        <dbReference type="Proteomes" id="UP000704467"/>
    </source>
</evidence>
<protein>
    <submittedName>
        <fullName evidence="1">DUF488 domain-containing protein</fullName>
    </submittedName>
</protein>
<keyword evidence="2" id="KW-1185">Reference proteome</keyword>
<dbReference type="Proteomes" id="UP000704467">
    <property type="component" value="Unassembled WGS sequence"/>
</dbReference>
<dbReference type="PIRSF" id="PIRSF024492">
    <property type="entry name" value="UCP024492"/>
    <property type="match status" value="1"/>
</dbReference>
<name>A0ABX1DQY6_9HYPH</name>
<comment type="caution">
    <text evidence="1">The sequence shown here is derived from an EMBL/GenBank/DDBJ whole genome shotgun (WGS) entry which is preliminary data.</text>
</comment>
<dbReference type="PANTHER" id="PTHR39337">
    <property type="entry name" value="BLR5642 PROTEIN"/>
    <property type="match status" value="1"/>
</dbReference>
<gene>
    <name evidence="1" type="ORF">HED55_26130</name>
</gene>
<dbReference type="InterPro" id="IPR007438">
    <property type="entry name" value="DUF488"/>
</dbReference>
<dbReference type="PANTHER" id="PTHR39337:SF1">
    <property type="entry name" value="BLR5642 PROTEIN"/>
    <property type="match status" value="1"/>
</dbReference>
<proteinExistence type="predicted"/>